<feature type="region of interest" description="Disordered" evidence="1">
    <location>
        <begin position="335"/>
        <end position="354"/>
    </location>
</feature>
<sequence length="461" mass="50261">MFKKPRLTGCLIRRRLTVLRLKTFSLWFSFRFSAMSLSSNKSERFNFFIGVSLVVFVGRLPVHVTGLGENEKVIDDFDTGTANYWQGFKNNDSATFWQLRMHDEPRPPGINLLRPPSKDGDGFIEVFPVSDSPAQILSNVFDLFPGATVEITYWNFVATYPSVRKTVLLLYKELIDRETGTRPPLQVVLIYSAPISNDPSLDWITVRIDLKITEPSKIQLRIDGFVVNTNSTGLAVSKIIIKNGLDATTTTSSSSTTGTSTSSTLTLTETSTVGSTVIHYTTELTSLPAASSSLSSPSTSKSPTFIPTTIVSSTADVSSTTSISSSIPSAILSTTSSTSSSSIPSPPTSTSPTLSTTSIITSFTDSNDASTTPVPQPGMTTNQLRDVLIGVGIDVGPISSRVGNWKLELFDSLNNWNITLHFLTILFIIALQYLQQIQLSLHQCHFLESKLFHSGSLCNIT</sequence>
<keyword evidence="3" id="KW-1185">Reference proteome</keyword>
<protein>
    <submittedName>
        <fullName evidence="2">Uncharacterized protein</fullName>
    </submittedName>
</protein>
<comment type="caution">
    <text evidence="2">The sequence shown here is derived from an EMBL/GenBank/DDBJ whole genome shotgun (WGS) entry which is preliminary data.</text>
</comment>
<dbReference type="EMBL" id="CAKKLH010000046">
    <property type="protein sequence ID" value="CAH0100872.1"/>
    <property type="molecule type" value="Genomic_DNA"/>
</dbReference>
<evidence type="ECO:0000256" key="1">
    <source>
        <dbReference type="SAM" id="MobiDB-lite"/>
    </source>
</evidence>
<gene>
    <name evidence="2" type="ORF">DGAL_LOCUS3160</name>
</gene>
<evidence type="ECO:0000313" key="2">
    <source>
        <dbReference type="EMBL" id="CAH0100872.1"/>
    </source>
</evidence>
<organism evidence="2 3">
    <name type="scientific">Daphnia galeata</name>
    <dbReference type="NCBI Taxonomy" id="27404"/>
    <lineage>
        <taxon>Eukaryota</taxon>
        <taxon>Metazoa</taxon>
        <taxon>Ecdysozoa</taxon>
        <taxon>Arthropoda</taxon>
        <taxon>Crustacea</taxon>
        <taxon>Branchiopoda</taxon>
        <taxon>Diplostraca</taxon>
        <taxon>Cladocera</taxon>
        <taxon>Anomopoda</taxon>
        <taxon>Daphniidae</taxon>
        <taxon>Daphnia</taxon>
    </lineage>
</organism>
<reference evidence="2" key="1">
    <citation type="submission" date="2021-11" db="EMBL/GenBank/DDBJ databases">
        <authorList>
            <person name="Schell T."/>
        </authorList>
    </citation>
    <scope>NUCLEOTIDE SEQUENCE</scope>
    <source>
        <strain evidence="2">M5</strain>
    </source>
</reference>
<dbReference type="Proteomes" id="UP000789390">
    <property type="component" value="Unassembled WGS sequence"/>
</dbReference>
<dbReference type="AlphaFoldDB" id="A0A8J2RJA9"/>
<proteinExistence type="predicted"/>
<accession>A0A8J2RJA9</accession>
<name>A0A8J2RJA9_9CRUS</name>
<dbReference type="OrthoDB" id="6380562at2759"/>
<evidence type="ECO:0000313" key="3">
    <source>
        <dbReference type="Proteomes" id="UP000789390"/>
    </source>
</evidence>